<dbReference type="AlphaFoldDB" id="B3QSB7"/>
<dbReference type="Proteomes" id="UP000001208">
    <property type="component" value="Chromosome"/>
</dbReference>
<dbReference type="InterPro" id="IPR036591">
    <property type="entry name" value="YggU-like_sf"/>
</dbReference>
<accession>B3QSB7</accession>
<sequence length="97" mass="10581">MISCSEKNGAVDFSVRLQPRASKNEIVGEYDGALKIRIAAPPVENAANKACIEFLAKTFGIAKSQVEILSGDTSRNKLIRIYGIDKTTLLAKFYSKS</sequence>
<dbReference type="Pfam" id="PF02594">
    <property type="entry name" value="DUF167"/>
    <property type="match status" value="1"/>
</dbReference>
<reference evidence="3 4" key="1">
    <citation type="submission" date="2008-06" db="EMBL/GenBank/DDBJ databases">
        <title>Complete sequence of Chloroherpeton thalassium ATCC 35110.</title>
        <authorList>
            <consortium name="US DOE Joint Genome Institute"/>
            <person name="Lucas S."/>
            <person name="Copeland A."/>
            <person name="Lapidus A."/>
            <person name="Glavina del Rio T."/>
            <person name="Dalin E."/>
            <person name="Tice H."/>
            <person name="Bruce D."/>
            <person name="Goodwin L."/>
            <person name="Pitluck S."/>
            <person name="Schmutz J."/>
            <person name="Larimer F."/>
            <person name="Land M."/>
            <person name="Hauser L."/>
            <person name="Kyrpides N."/>
            <person name="Mikhailova N."/>
            <person name="Liu Z."/>
            <person name="Li T."/>
            <person name="Zhao F."/>
            <person name="Overmann J."/>
            <person name="Bryant D.A."/>
            <person name="Richardson P."/>
        </authorList>
    </citation>
    <scope>NUCLEOTIDE SEQUENCE [LARGE SCALE GENOMIC DNA]</scope>
    <source>
        <strain evidence="4">ATCC 35110 / GB-78</strain>
    </source>
</reference>
<dbReference type="EMBL" id="CP001100">
    <property type="protein sequence ID" value="ACF12508.1"/>
    <property type="molecule type" value="Genomic_DNA"/>
</dbReference>
<dbReference type="Gene3D" id="3.30.1200.10">
    <property type="entry name" value="YggU-like"/>
    <property type="match status" value="1"/>
</dbReference>
<dbReference type="SUPFAM" id="SSF69786">
    <property type="entry name" value="YggU-like"/>
    <property type="match status" value="1"/>
</dbReference>
<dbReference type="SMART" id="SM01152">
    <property type="entry name" value="DUF167"/>
    <property type="match status" value="1"/>
</dbReference>
<dbReference type="KEGG" id="cts:Ctha_0036"/>
<dbReference type="PANTHER" id="PTHR13420:SF7">
    <property type="entry name" value="UPF0235 PROTEIN C15ORF40"/>
    <property type="match status" value="1"/>
</dbReference>
<dbReference type="STRING" id="517418.Ctha_0036"/>
<dbReference type="HAMAP" id="MF_00634">
    <property type="entry name" value="UPF0235"/>
    <property type="match status" value="1"/>
</dbReference>
<dbReference type="OrthoDB" id="9800587at2"/>
<comment type="similarity">
    <text evidence="1 2">Belongs to the UPF0235 family.</text>
</comment>
<dbReference type="GO" id="GO:0005737">
    <property type="term" value="C:cytoplasm"/>
    <property type="evidence" value="ECO:0007669"/>
    <property type="project" value="TreeGrafter"/>
</dbReference>
<proteinExistence type="inferred from homology"/>
<dbReference type="RefSeq" id="WP_012498592.1">
    <property type="nucleotide sequence ID" value="NC_011026.1"/>
</dbReference>
<evidence type="ECO:0000256" key="1">
    <source>
        <dbReference type="ARBA" id="ARBA00010364"/>
    </source>
</evidence>
<dbReference type="HOGENOM" id="CLU_130694_6_0_10"/>
<dbReference type="eggNOG" id="COG1872">
    <property type="taxonomic scope" value="Bacteria"/>
</dbReference>
<evidence type="ECO:0000256" key="2">
    <source>
        <dbReference type="HAMAP-Rule" id="MF_00634"/>
    </source>
</evidence>
<protein>
    <recommendedName>
        <fullName evidence="2">UPF0235 protein Ctha_0036</fullName>
    </recommendedName>
</protein>
<name>B3QSB7_CHLT3</name>
<dbReference type="InterPro" id="IPR003746">
    <property type="entry name" value="DUF167"/>
</dbReference>
<dbReference type="NCBIfam" id="TIGR00251">
    <property type="entry name" value="DUF167 family protein"/>
    <property type="match status" value="1"/>
</dbReference>
<gene>
    <name evidence="3" type="ordered locus">Ctha_0036</name>
</gene>
<organism evidence="3 4">
    <name type="scientific">Chloroherpeton thalassium (strain ATCC 35110 / GB-78)</name>
    <dbReference type="NCBI Taxonomy" id="517418"/>
    <lineage>
        <taxon>Bacteria</taxon>
        <taxon>Pseudomonadati</taxon>
        <taxon>Chlorobiota</taxon>
        <taxon>Chlorobiia</taxon>
        <taxon>Chlorobiales</taxon>
        <taxon>Chloroherpetonaceae</taxon>
        <taxon>Chloroherpeton</taxon>
    </lineage>
</organism>
<dbReference type="PANTHER" id="PTHR13420">
    <property type="entry name" value="UPF0235 PROTEIN C15ORF40"/>
    <property type="match status" value="1"/>
</dbReference>
<evidence type="ECO:0000313" key="3">
    <source>
        <dbReference type="EMBL" id="ACF12508.1"/>
    </source>
</evidence>
<keyword evidence="4" id="KW-1185">Reference proteome</keyword>
<evidence type="ECO:0000313" key="4">
    <source>
        <dbReference type="Proteomes" id="UP000001208"/>
    </source>
</evidence>